<dbReference type="InterPro" id="IPR003838">
    <property type="entry name" value="ABC3_permease_C"/>
</dbReference>
<dbReference type="PANTHER" id="PTHR30287:SF1">
    <property type="entry name" value="INNER MEMBRANE PROTEIN"/>
    <property type="match status" value="1"/>
</dbReference>
<evidence type="ECO:0000259" key="8">
    <source>
        <dbReference type="Pfam" id="PF12704"/>
    </source>
</evidence>
<keyword evidence="3 6" id="KW-0812">Transmembrane</keyword>
<feature type="transmembrane region" description="Helical" evidence="6">
    <location>
        <begin position="352"/>
        <end position="373"/>
    </location>
</feature>
<proteinExistence type="predicted"/>
<evidence type="ECO:0000259" key="7">
    <source>
        <dbReference type="Pfam" id="PF02687"/>
    </source>
</evidence>
<feature type="domain" description="ABC3 transporter permease C-terminal" evidence="7">
    <location>
        <begin position="721"/>
        <end position="831"/>
    </location>
</feature>
<evidence type="ECO:0000313" key="10">
    <source>
        <dbReference type="Proteomes" id="UP001141619"/>
    </source>
</evidence>
<dbReference type="AlphaFoldDB" id="A0A9X3Z656"/>
<dbReference type="Pfam" id="PF12704">
    <property type="entry name" value="MacB_PCD"/>
    <property type="match status" value="1"/>
</dbReference>
<dbReference type="InterPro" id="IPR025857">
    <property type="entry name" value="MacB_PCD"/>
</dbReference>
<dbReference type="PANTHER" id="PTHR30287">
    <property type="entry name" value="MEMBRANE COMPONENT OF PREDICTED ABC SUPERFAMILY METABOLITE UPTAKE TRANSPORTER"/>
    <property type="match status" value="1"/>
</dbReference>
<dbReference type="InterPro" id="IPR038766">
    <property type="entry name" value="Membrane_comp_ABC_pdt"/>
</dbReference>
<dbReference type="RefSeq" id="WP_274942367.1">
    <property type="nucleotide sequence ID" value="NZ_JANWOI010000001.1"/>
</dbReference>
<reference evidence="9" key="2">
    <citation type="journal article" date="2023" name="Syst. Appl. Microbiol.">
        <title>Govania unica gen. nov., sp. nov., a rare biosphere bacterium that represents a novel family in the class Alphaproteobacteria.</title>
        <authorList>
            <person name="Vandamme P."/>
            <person name="Peeters C."/>
            <person name="Hettiarachchi A."/>
            <person name="Cnockaert M."/>
            <person name="Carlier A."/>
        </authorList>
    </citation>
    <scope>NUCLEOTIDE SEQUENCE</scope>
    <source>
        <strain evidence="9">LMG 31809</strain>
    </source>
</reference>
<organism evidence="9 10">
    <name type="scientific">Govanella unica</name>
    <dbReference type="NCBI Taxonomy" id="2975056"/>
    <lineage>
        <taxon>Bacteria</taxon>
        <taxon>Pseudomonadati</taxon>
        <taxon>Pseudomonadota</taxon>
        <taxon>Alphaproteobacteria</taxon>
        <taxon>Emcibacterales</taxon>
        <taxon>Govanellaceae</taxon>
        <taxon>Govanella</taxon>
    </lineage>
</organism>
<keyword evidence="2" id="KW-1003">Cell membrane</keyword>
<keyword evidence="10" id="KW-1185">Reference proteome</keyword>
<feature type="transmembrane region" description="Helical" evidence="6">
    <location>
        <begin position="762"/>
        <end position="791"/>
    </location>
</feature>
<evidence type="ECO:0000256" key="5">
    <source>
        <dbReference type="ARBA" id="ARBA00023136"/>
    </source>
</evidence>
<feature type="transmembrane region" description="Helical" evidence="6">
    <location>
        <begin position="262"/>
        <end position="286"/>
    </location>
</feature>
<evidence type="ECO:0000256" key="2">
    <source>
        <dbReference type="ARBA" id="ARBA00022475"/>
    </source>
</evidence>
<feature type="transmembrane region" description="Helical" evidence="6">
    <location>
        <begin position="426"/>
        <end position="449"/>
    </location>
</feature>
<name>A0A9X3Z656_9PROT</name>
<dbReference type="Pfam" id="PF02687">
    <property type="entry name" value="FtsX"/>
    <property type="match status" value="2"/>
</dbReference>
<keyword evidence="4 6" id="KW-1133">Transmembrane helix</keyword>
<feature type="transmembrane region" description="Helical" evidence="6">
    <location>
        <begin position="307"/>
        <end position="332"/>
    </location>
</feature>
<feature type="transmembrane region" description="Helical" evidence="6">
    <location>
        <begin position="475"/>
        <end position="498"/>
    </location>
</feature>
<evidence type="ECO:0000256" key="1">
    <source>
        <dbReference type="ARBA" id="ARBA00004651"/>
    </source>
</evidence>
<feature type="domain" description="ABC3 transporter permease C-terminal" evidence="7">
    <location>
        <begin position="266"/>
        <end position="383"/>
    </location>
</feature>
<comment type="subcellular location">
    <subcellularLocation>
        <location evidence="1">Cell membrane</location>
        <topology evidence="1">Multi-pass membrane protein</topology>
    </subcellularLocation>
</comment>
<evidence type="ECO:0000256" key="6">
    <source>
        <dbReference type="SAM" id="Phobius"/>
    </source>
</evidence>
<gene>
    <name evidence="9" type="ORF">NYP16_01645</name>
</gene>
<protein>
    <submittedName>
        <fullName evidence="9">FtsX-like permease family protein</fullName>
    </submittedName>
</protein>
<feature type="transmembrane region" description="Helical" evidence="6">
    <location>
        <begin position="797"/>
        <end position="824"/>
    </location>
</feature>
<evidence type="ECO:0000256" key="4">
    <source>
        <dbReference type="ARBA" id="ARBA00022989"/>
    </source>
</evidence>
<dbReference type="EMBL" id="JANWOI010000001">
    <property type="protein sequence ID" value="MDA5192663.1"/>
    <property type="molecule type" value="Genomic_DNA"/>
</dbReference>
<evidence type="ECO:0000256" key="3">
    <source>
        <dbReference type="ARBA" id="ARBA00022692"/>
    </source>
</evidence>
<accession>A0A9X3Z656</accession>
<dbReference type="GO" id="GO:0005886">
    <property type="term" value="C:plasma membrane"/>
    <property type="evidence" value="ECO:0007669"/>
    <property type="project" value="UniProtKB-SubCell"/>
</dbReference>
<comment type="caution">
    <text evidence="9">The sequence shown here is derived from an EMBL/GenBank/DDBJ whole genome shotgun (WGS) entry which is preliminary data.</text>
</comment>
<feature type="domain" description="MacB-like periplasmic core" evidence="8">
    <location>
        <begin position="28"/>
        <end position="233"/>
    </location>
</feature>
<reference evidence="9" key="1">
    <citation type="submission" date="2022-08" db="EMBL/GenBank/DDBJ databases">
        <authorList>
            <person name="Vandamme P."/>
            <person name="Hettiarachchi A."/>
            <person name="Peeters C."/>
            <person name="Cnockaert M."/>
            <person name="Carlier A."/>
        </authorList>
    </citation>
    <scope>NUCLEOTIDE SEQUENCE</scope>
    <source>
        <strain evidence="9">LMG 31809</strain>
    </source>
</reference>
<dbReference type="Proteomes" id="UP001141619">
    <property type="component" value="Unassembled WGS sequence"/>
</dbReference>
<feature type="transmembrane region" description="Helical" evidence="6">
    <location>
        <begin position="720"/>
        <end position="741"/>
    </location>
</feature>
<evidence type="ECO:0000313" key="9">
    <source>
        <dbReference type="EMBL" id="MDA5192663.1"/>
    </source>
</evidence>
<keyword evidence="5 6" id="KW-0472">Membrane</keyword>
<sequence>MTARLPMVWRLALRDLWGGLNRFRVFAICLVLGVAAIAGVGSLTEAVVSGLRHEGRTLLGGDVEFRLSHRAATADERAFFAHGGRVSETQSMRAMLHLARNGTRNLSTVKAVDARYPLYGTLELTGGGSLAAALAERDGHWGAVIAPELAERMKARVGDRIMIGNLEVELRALIRREPDRANEGFELAPRLMIAAAALPQTGLLTEGSLVTHSYRVKMPDGAAIKPWVARLEAAFPDAGWRVTTSDSSAPRLREFAERLGQFLTLVGLTTLVVGGVGVAGAVRSYLDGKTETIATLKALGAESGLIARIYFSQILLITLLCLALGVVLGAMMPGLLSSVLADKLPVPPAGGIYVWALIKAALYGLLVVLAFTLGPVMRTRRVPAAALFRREPGDVRQDGEMWVRLVEVGLIAVLAILPFAGSDNRLFIFGFEAGAAVVLLLLLLTGWLVREGAARLPRPRHPVLRLALGNLHRPGAPTAGVVLALGLGLTLFATLTLVEGNLGRQIRDNLPTEAPAFFFLDLQRDQHDAFLRTAERIAGPDSVRAVPYMRGQITRIKNFPAEAAPIAPDARWALRGDRGLTFSATLPADNQLVAGHWWPMNYAGPPQISMESGLAEGMGVTLGDRLTINVLGREIEAEIVSLRKVDWGSMGINFAIIFDPATLRDAPYSYLATLTASKATEDRAYRALTDQFPNLSAVRMKEVLGDVSRIMADMANAVRAAAAITLAAGVLVLAGATAAGARARVYDAVILKVLGGTRWTVMAVLVLEYAILGALTGVLAAAFGSLAAWVLVTKVMAIQWVFLPGAVAVTILASVLVTILFGLLGTWRALTVRPAQALRAFAA</sequence>